<evidence type="ECO:0000256" key="11">
    <source>
        <dbReference type="ARBA" id="ARBA00023004"/>
    </source>
</evidence>
<name>A0A2H6KD45_9APIC</name>
<feature type="compositionally biased region" description="Acidic residues" evidence="16">
    <location>
        <begin position="99"/>
        <end position="116"/>
    </location>
</feature>
<feature type="compositionally biased region" description="Low complexity" evidence="16">
    <location>
        <begin position="369"/>
        <end position="378"/>
    </location>
</feature>
<evidence type="ECO:0000256" key="3">
    <source>
        <dbReference type="ARBA" id="ARBA00005494"/>
    </source>
</evidence>
<evidence type="ECO:0000256" key="10">
    <source>
        <dbReference type="ARBA" id="ARBA00022884"/>
    </source>
</evidence>
<evidence type="ECO:0000313" key="20">
    <source>
        <dbReference type="Proteomes" id="UP000236319"/>
    </source>
</evidence>
<dbReference type="FunFam" id="3.80.30.20:FF:000011">
    <property type="entry name" value="Elongator complex"/>
    <property type="match status" value="1"/>
</dbReference>
<evidence type="ECO:0000256" key="6">
    <source>
        <dbReference type="ARBA" id="ARBA00022679"/>
    </source>
</evidence>
<dbReference type="SFLD" id="SFLDS00029">
    <property type="entry name" value="Radical_SAM"/>
    <property type="match status" value="1"/>
</dbReference>
<comment type="caution">
    <text evidence="19">The sequence shown here is derived from an EMBL/GenBank/DDBJ whole genome shotgun (WGS) entry which is preliminary data.</text>
</comment>
<feature type="compositionally biased region" description="Acidic residues" evidence="16">
    <location>
        <begin position="389"/>
        <end position="401"/>
    </location>
</feature>
<evidence type="ECO:0000256" key="5">
    <source>
        <dbReference type="ARBA" id="ARBA00022555"/>
    </source>
</evidence>
<dbReference type="AlphaFoldDB" id="A0A2H6KD45"/>
<comment type="catalytic activity">
    <reaction evidence="15">
        <text>uridine(34) in tRNA + acetyl-CoA + S-adenosyl-L-methionine + H2O = 5-(carboxymethyl)uridine(34) in tRNA + 5'-deoxyadenosine + L-methionine + CoA + 2 H(+)</text>
        <dbReference type="Rhea" id="RHEA:61020"/>
        <dbReference type="Rhea" id="RHEA-COMP:10407"/>
        <dbReference type="Rhea" id="RHEA-COMP:11727"/>
        <dbReference type="ChEBI" id="CHEBI:15377"/>
        <dbReference type="ChEBI" id="CHEBI:15378"/>
        <dbReference type="ChEBI" id="CHEBI:17319"/>
        <dbReference type="ChEBI" id="CHEBI:57287"/>
        <dbReference type="ChEBI" id="CHEBI:57288"/>
        <dbReference type="ChEBI" id="CHEBI:57844"/>
        <dbReference type="ChEBI" id="CHEBI:59789"/>
        <dbReference type="ChEBI" id="CHEBI:65315"/>
        <dbReference type="ChEBI" id="CHEBI:74882"/>
        <dbReference type="EC" id="2.3.1.311"/>
    </reaction>
    <physiologicalReaction direction="left-to-right" evidence="15">
        <dbReference type="Rhea" id="RHEA:61021"/>
    </physiologicalReaction>
</comment>
<evidence type="ECO:0000256" key="2">
    <source>
        <dbReference type="ARBA" id="ARBA00005217"/>
    </source>
</evidence>
<dbReference type="Proteomes" id="UP000236319">
    <property type="component" value="Unassembled WGS sequence"/>
</dbReference>
<keyword evidence="12" id="KW-0411">Iron-sulfur</keyword>
<keyword evidence="17" id="KW-0812">Transmembrane</keyword>
<feature type="compositionally biased region" description="Polar residues" evidence="16">
    <location>
        <begin position="545"/>
        <end position="554"/>
    </location>
</feature>
<dbReference type="InterPro" id="IPR034687">
    <property type="entry name" value="ELP3-like"/>
</dbReference>
<reference evidence="19 20" key="1">
    <citation type="journal article" date="2017" name="BMC Genomics">
        <title>Whole-genome assembly of Babesia ovata and comparative genomics between closely related pathogens.</title>
        <authorList>
            <person name="Yamagishi J."/>
            <person name="Asada M."/>
            <person name="Hakimi H."/>
            <person name="Tanaka T.Q."/>
            <person name="Sugimoto C."/>
            <person name="Kawazu S."/>
        </authorList>
    </citation>
    <scope>NUCLEOTIDE SEQUENCE [LARGE SCALE GENOMIC DNA]</scope>
    <source>
        <strain evidence="19 20">Miyake</strain>
    </source>
</reference>
<dbReference type="GO" id="GO:0051539">
    <property type="term" value="F:4 iron, 4 sulfur cluster binding"/>
    <property type="evidence" value="ECO:0007669"/>
    <property type="project" value="UniProtKB-KW"/>
</dbReference>
<keyword evidence="4" id="KW-0004">4Fe-4S</keyword>
<accession>A0A2H6KD45</accession>
<keyword evidence="8" id="KW-0819">tRNA processing</keyword>
<feature type="compositionally biased region" description="Polar residues" evidence="16">
    <location>
        <begin position="305"/>
        <end position="314"/>
    </location>
</feature>
<evidence type="ECO:0000256" key="8">
    <source>
        <dbReference type="ARBA" id="ARBA00022694"/>
    </source>
</evidence>
<evidence type="ECO:0000256" key="4">
    <source>
        <dbReference type="ARBA" id="ARBA00022485"/>
    </source>
</evidence>
<evidence type="ECO:0000313" key="19">
    <source>
        <dbReference type="EMBL" id="GBE60911.1"/>
    </source>
</evidence>
<dbReference type="InterPro" id="IPR007197">
    <property type="entry name" value="rSAM"/>
</dbReference>
<evidence type="ECO:0000256" key="9">
    <source>
        <dbReference type="ARBA" id="ARBA00022723"/>
    </source>
</evidence>
<dbReference type="InterPro" id="IPR006638">
    <property type="entry name" value="Elp3/MiaA/NifB-like_rSAM"/>
</dbReference>
<dbReference type="GO" id="GO:0106261">
    <property type="term" value="F:tRNA uridine(34) acetyltransferase activity"/>
    <property type="evidence" value="ECO:0007669"/>
    <property type="project" value="UniProtKB-EC"/>
</dbReference>
<feature type="compositionally biased region" description="Acidic residues" evidence="16">
    <location>
        <begin position="76"/>
        <end position="90"/>
    </location>
</feature>
<dbReference type="Gene3D" id="3.40.630.30">
    <property type="match status" value="1"/>
</dbReference>
<dbReference type="PANTHER" id="PTHR11135:SF2">
    <property type="entry name" value="ELONGATOR COMPLEX PROTEIN 3"/>
    <property type="match status" value="1"/>
</dbReference>
<feature type="domain" description="Elp3/MiaA/NifB-like radical SAM core" evidence="18">
    <location>
        <begin position="589"/>
        <end position="851"/>
    </location>
</feature>
<dbReference type="VEuPathDB" id="PiroplasmaDB:BOVATA_024040"/>
<dbReference type="InterPro" id="IPR058240">
    <property type="entry name" value="rSAM_sf"/>
</dbReference>
<keyword evidence="11" id="KW-0408">Iron</keyword>
<dbReference type="Pfam" id="PF16199">
    <property type="entry name" value="Radical_SAM_C"/>
    <property type="match status" value="1"/>
</dbReference>
<evidence type="ECO:0000256" key="12">
    <source>
        <dbReference type="ARBA" id="ARBA00023014"/>
    </source>
</evidence>
<feature type="compositionally biased region" description="Polar residues" evidence="16">
    <location>
        <begin position="324"/>
        <end position="347"/>
    </location>
</feature>
<protein>
    <recommendedName>
        <fullName evidence="14">tRNA carboxymethyluridine synthase</fullName>
        <ecNumber evidence="14">2.3.1.311</ecNumber>
    </recommendedName>
</protein>
<dbReference type="GO" id="GO:0002926">
    <property type="term" value="P:tRNA wobble base 5-methoxycarbonylmethyl-2-thiouridinylation"/>
    <property type="evidence" value="ECO:0007669"/>
    <property type="project" value="TreeGrafter"/>
</dbReference>
<keyword evidence="9" id="KW-0479">Metal-binding</keyword>
<feature type="compositionally biased region" description="Low complexity" evidence="16">
    <location>
        <begin position="195"/>
        <end position="209"/>
    </location>
</feature>
<evidence type="ECO:0000256" key="17">
    <source>
        <dbReference type="SAM" id="Phobius"/>
    </source>
</evidence>
<dbReference type="SFLD" id="SFLDF00344">
    <property type="entry name" value="ELP3-like"/>
    <property type="match status" value="1"/>
</dbReference>
<keyword evidence="6" id="KW-0808">Transferase</keyword>
<gene>
    <name evidence="19" type="ORF">BOVATA_024040</name>
</gene>
<dbReference type="InterPro" id="IPR039661">
    <property type="entry name" value="ELP3"/>
</dbReference>
<feature type="region of interest" description="Disordered" evidence="16">
    <location>
        <begin position="538"/>
        <end position="571"/>
    </location>
</feature>
<keyword evidence="20" id="KW-1185">Reference proteome</keyword>
<dbReference type="EC" id="2.3.1.311" evidence="14"/>
<comment type="similarity">
    <text evidence="3">Belongs to the ELP3 family.</text>
</comment>
<evidence type="ECO:0000259" key="18">
    <source>
        <dbReference type="SMART" id="SM00729"/>
    </source>
</evidence>
<evidence type="ECO:0000256" key="15">
    <source>
        <dbReference type="ARBA" id="ARBA00047372"/>
    </source>
</evidence>
<organism evidence="19 20">
    <name type="scientific">Babesia ovata</name>
    <dbReference type="NCBI Taxonomy" id="189622"/>
    <lineage>
        <taxon>Eukaryota</taxon>
        <taxon>Sar</taxon>
        <taxon>Alveolata</taxon>
        <taxon>Apicomplexa</taxon>
        <taxon>Aconoidasida</taxon>
        <taxon>Piroplasmida</taxon>
        <taxon>Babesiidae</taxon>
        <taxon>Babesia</taxon>
    </lineage>
</organism>
<feature type="compositionally biased region" description="Acidic residues" evidence="16">
    <location>
        <begin position="182"/>
        <end position="191"/>
    </location>
</feature>
<feature type="compositionally biased region" description="Acidic residues" evidence="16">
    <location>
        <begin position="214"/>
        <end position="233"/>
    </location>
</feature>
<proteinExistence type="inferred from homology"/>
<dbReference type="SUPFAM" id="SSF55729">
    <property type="entry name" value="Acyl-CoA N-acyltransferases (Nat)"/>
    <property type="match status" value="1"/>
</dbReference>
<comment type="cofactor">
    <cofactor evidence="1">
        <name>[4Fe-4S] cluster</name>
        <dbReference type="ChEBI" id="CHEBI:49883"/>
    </cofactor>
</comment>
<dbReference type="SUPFAM" id="SSF102114">
    <property type="entry name" value="Radical SAM enzymes"/>
    <property type="match status" value="1"/>
</dbReference>
<dbReference type="RefSeq" id="XP_028867154.1">
    <property type="nucleotide sequence ID" value="XM_029011321.1"/>
</dbReference>
<dbReference type="SMART" id="SM00729">
    <property type="entry name" value="Elp3"/>
    <property type="match status" value="1"/>
</dbReference>
<dbReference type="GO" id="GO:0000049">
    <property type="term" value="F:tRNA binding"/>
    <property type="evidence" value="ECO:0007669"/>
    <property type="project" value="UniProtKB-KW"/>
</dbReference>
<comment type="pathway">
    <text evidence="2">tRNA modification.</text>
</comment>
<keyword evidence="10" id="KW-0694">RNA-binding</keyword>
<evidence type="ECO:0000256" key="16">
    <source>
        <dbReference type="SAM" id="MobiDB-lite"/>
    </source>
</evidence>
<evidence type="ECO:0000256" key="13">
    <source>
        <dbReference type="ARBA" id="ARBA00023315"/>
    </source>
</evidence>
<keyword evidence="17" id="KW-1133">Transmembrane helix</keyword>
<sequence length="1194" mass="132009">MESSDFVAAPADSFVDHAAAEKYAYPSSSDREDSVILEAQVVADESHSAAAAEQEAAVAAAETVLTDDVAPPDIDSPLDDNGEVADDVAVEEPSHEDVDVSDSVDDDESLGVEASDDVEHSPTDDVGTSHDLTVEQSSNVDVDSSEEVTVDNSSSDVEIADNKALGDVETPENVTVEHTPNEDVESSEEVTFDQSSNVDVESSENVTVEHTLSEDVEISEDVTVDESPDDNDAVIDHPMTGDADASTVVAAENSEADASEALEVDNVSPFQPRSDPNTDGRGGMDAAVVGQGSQGGLIEPYKMDGQTSPNSESSVGGIVPPSNTPIQSMRISSSTEENPSFSGSTVSGDACNVVDDDGEGVSPTNAELSDSSSSSSQSPTIQGSAGNDPDGEDDSDKDSEEEMRNFFPATRESFKEVAGKVTRVTRADFGDSHRRRHLECFARSMDSWRNFESKANQDPNASLYTELQFDRYDDIFVDIDVSTLSTLDRFIYDLLSASENVKDQDELNLLMSKLRRQYHIGPSKRDIFERLLQLQNERDAKKKQSTTSADSNGSADGVGGRSTPTSVKYDPKMQHLLRNKGVRSNSGVVVITVLTAPGNFSCASDCYYCPNEPGQPRSYLSTEPAVLRANQNDFDAARQFYDRAMTLYRNGHVIDKIEILVLGGTWSGYPRQYQEEFCRDLYYAANVFPTPLETARPRESLESEQDMNVGGLCRIIGLTLETRPDRITPTEIRILRNLGCTRVQLGIQHTNDDVLNYVNRGHGLEDSKRALYLLKENCYKVDIHLMPDLPSSNPDMDREMFSLVLGDEGLQADQWKIYPCEVTPFSQIEQWHKQGLFVPYFDTDPNLLMDLLMSVKRAVHPWIRLNRVIRDIPNPSIIAGTNVTNMRQLLLNRMQKCGLMCRCIRCREMKKGSTSLGAKLMIREYRATGGTEYFLSYESQDESKIFGFLRLRLRDNSDFNPKVSTFRCLEGCAFIRELHVYGVVVAHGKAVKEATPYQHRGIGASLLLVAEIVAAAKGFRKMAVIAGIGTREYYAKHGYAVEDTFMTKTLDHESIRTRFLKQMERDPGSSIQIPYSIKVNVIDLQDAVRTLHLPLPPAFEGKNPPPVVSVPTSGPTFYINVLRFLRYTRHNFDACVDYTKATSIMFDEYMSYVDQAVDSISKSLKSLQDRPIVIVSVAFVAVMCYARFRQRSKV</sequence>
<dbReference type="UniPathway" id="UPA00988"/>
<dbReference type="GO" id="GO:0005737">
    <property type="term" value="C:cytoplasm"/>
    <property type="evidence" value="ECO:0007669"/>
    <property type="project" value="TreeGrafter"/>
</dbReference>
<feature type="transmembrane region" description="Helical" evidence="17">
    <location>
        <begin position="1171"/>
        <end position="1188"/>
    </location>
</feature>
<dbReference type="GeneID" id="39874681"/>
<keyword evidence="5" id="KW-0820">tRNA-binding</keyword>
<feature type="compositionally biased region" description="Polar residues" evidence="16">
    <location>
        <begin position="268"/>
        <end position="277"/>
    </location>
</feature>
<feature type="region of interest" description="Disordered" evidence="16">
    <location>
        <begin position="67"/>
        <end position="410"/>
    </location>
</feature>
<dbReference type="PANTHER" id="PTHR11135">
    <property type="entry name" value="HISTONE ACETYLTRANSFERASE-RELATED"/>
    <property type="match status" value="1"/>
</dbReference>
<dbReference type="GO" id="GO:0046872">
    <property type="term" value="F:metal ion binding"/>
    <property type="evidence" value="ECO:0007669"/>
    <property type="project" value="UniProtKB-KW"/>
</dbReference>
<keyword evidence="7" id="KW-0949">S-adenosyl-L-methionine</keyword>
<feature type="compositionally biased region" description="Acidic residues" evidence="16">
    <location>
        <begin position="254"/>
        <end position="263"/>
    </location>
</feature>
<dbReference type="InterPro" id="IPR016181">
    <property type="entry name" value="Acyl_CoA_acyltransferase"/>
</dbReference>
<dbReference type="InterPro" id="IPR032432">
    <property type="entry name" value="Radical_SAM_C"/>
</dbReference>
<evidence type="ECO:0000256" key="7">
    <source>
        <dbReference type="ARBA" id="ARBA00022691"/>
    </source>
</evidence>
<evidence type="ECO:0000256" key="14">
    <source>
        <dbReference type="ARBA" id="ARBA00044771"/>
    </source>
</evidence>
<dbReference type="SFLD" id="SFLDG01086">
    <property type="entry name" value="elongater_protein-like"/>
    <property type="match status" value="1"/>
</dbReference>
<dbReference type="Pfam" id="PF04055">
    <property type="entry name" value="Radical_SAM"/>
    <property type="match status" value="1"/>
</dbReference>
<dbReference type="OrthoDB" id="10265243at2759"/>
<keyword evidence="17" id="KW-0472">Membrane</keyword>
<keyword evidence="13" id="KW-0012">Acyltransferase</keyword>
<evidence type="ECO:0000256" key="1">
    <source>
        <dbReference type="ARBA" id="ARBA00001966"/>
    </source>
</evidence>
<dbReference type="GO" id="GO:0033588">
    <property type="term" value="C:elongator holoenzyme complex"/>
    <property type="evidence" value="ECO:0007669"/>
    <property type="project" value="TreeGrafter"/>
</dbReference>
<dbReference type="GO" id="GO:0005634">
    <property type="term" value="C:nucleus"/>
    <property type="evidence" value="ECO:0007669"/>
    <property type="project" value="TreeGrafter"/>
</dbReference>
<dbReference type="EMBL" id="BDSA01000002">
    <property type="protein sequence ID" value="GBE60911.1"/>
    <property type="molecule type" value="Genomic_DNA"/>
</dbReference>
<dbReference type="NCBIfam" id="TIGR01211">
    <property type="entry name" value="ELP3"/>
    <property type="match status" value="1"/>
</dbReference>